<dbReference type="EMBL" id="KY612839">
    <property type="protein sequence ID" value="ARM71008.1"/>
    <property type="molecule type" value="Genomic_DNA"/>
</dbReference>
<proteinExistence type="predicted"/>
<organism evidence="1 2">
    <name type="scientific">Vibrio phage pVco-5</name>
    <dbReference type="NCBI Taxonomy" id="1965485"/>
    <lineage>
        <taxon>Viruses</taxon>
        <taxon>Duplodnaviria</taxon>
        <taxon>Heunggongvirae</taxon>
        <taxon>Uroviricota</taxon>
        <taxon>Caudoviricetes</taxon>
        <taxon>Schitoviridae</taxon>
        <taxon>Vicoquintavirus</taxon>
        <taxon>Vicoquintavirus Pvco5</taxon>
    </lineage>
</organism>
<keyword evidence="2" id="KW-1185">Reference proteome</keyword>
<sequence>MKLIKIFQEVHRLVDAYDPCPLEQHFRTSPNHDDYHMFQLWTPNTYLGFNYETT</sequence>
<evidence type="ECO:0000313" key="1">
    <source>
        <dbReference type="EMBL" id="ARM71008.1"/>
    </source>
</evidence>
<reference evidence="1 2" key="1">
    <citation type="submission" date="2017-02" db="EMBL/GenBank/DDBJ databases">
        <title>Comeplete genome sequence of Bacteriophage pVco-5, that infects Vibrio corallilyticus.</title>
        <authorList>
            <person name="Kim H.J."/>
            <person name="Park S.C."/>
        </authorList>
    </citation>
    <scope>NUCLEOTIDE SEQUENCE [LARGE SCALE GENOMIC DNA]</scope>
</reference>
<dbReference type="Proteomes" id="UP000225564">
    <property type="component" value="Segment"/>
</dbReference>
<evidence type="ECO:0000313" key="2">
    <source>
        <dbReference type="Proteomes" id="UP000225564"/>
    </source>
</evidence>
<gene>
    <name evidence="1" type="ORF">pVco5_020</name>
</gene>
<name>A0A1W6JUR2_9CAUD</name>
<protein>
    <submittedName>
        <fullName evidence="1">Uncharacterized protein</fullName>
    </submittedName>
</protein>
<accession>A0A1W6JUR2</accession>